<evidence type="ECO:0008006" key="3">
    <source>
        <dbReference type="Google" id="ProtNLM"/>
    </source>
</evidence>
<dbReference type="PANTHER" id="PTHR35205:SF1">
    <property type="entry name" value="ZU5 DOMAIN-CONTAINING PROTEIN"/>
    <property type="match status" value="1"/>
</dbReference>
<name>A0ABQ8V220_9AGAR</name>
<dbReference type="SUPFAM" id="SSF52540">
    <property type="entry name" value="P-loop containing nucleoside triphosphate hydrolases"/>
    <property type="match status" value="1"/>
</dbReference>
<dbReference type="InterPro" id="IPR027417">
    <property type="entry name" value="P-loop_NTPase"/>
</dbReference>
<evidence type="ECO:0000313" key="1">
    <source>
        <dbReference type="EMBL" id="KAJ4470272.1"/>
    </source>
</evidence>
<comment type="caution">
    <text evidence="1">The sequence shown here is derived from an EMBL/GenBank/DDBJ whole genome shotgun (WGS) entry which is preliminary data.</text>
</comment>
<sequence length="229" mass="26569">MFSCNIYTHNHRNRFTKIYFITANTEDSIQASFYDIAMDNGAVDVQEWKSGFHWLLTHEESWLIIMDNADDPKIPLERYFPSCDHGNIMITSRNAELQNVVGQSLELQDMIPDDGIELLLKHAVDKPLSSNEHEQVVQIAQELYYFPLALVQAGAYIKQQKCLLTYLKVLRNEGKQLLEKKLTQSADRYQLSVYATWNLSWGQLSNSSKVLLNICSHLHYEKIPRLLFE</sequence>
<keyword evidence="2" id="KW-1185">Reference proteome</keyword>
<evidence type="ECO:0000313" key="2">
    <source>
        <dbReference type="Proteomes" id="UP001150217"/>
    </source>
</evidence>
<protein>
    <recommendedName>
        <fullName evidence="3">NB-ARC domain-containing protein</fullName>
    </recommendedName>
</protein>
<feature type="non-terminal residue" evidence="1">
    <location>
        <position position="229"/>
    </location>
</feature>
<dbReference type="PANTHER" id="PTHR35205">
    <property type="entry name" value="NB-ARC AND TPR DOMAIN PROTEIN"/>
    <property type="match status" value="1"/>
</dbReference>
<organism evidence="1 2">
    <name type="scientific">Lentinula lateritia</name>
    <dbReference type="NCBI Taxonomy" id="40482"/>
    <lineage>
        <taxon>Eukaryota</taxon>
        <taxon>Fungi</taxon>
        <taxon>Dikarya</taxon>
        <taxon>Basidiomycota</taxon>
        <taxon>Agaricomycotina</taxon>
        <taxon>Agaricomycetes</taxon>
        <taxon>Agaricomycetidae</taxon>
        <taxon>Agaricales</taxon>
        <taxon>Marasmiineae</taxon>
        <taxon>Omphalotaceae</taxon>
        <taxon>Lentinula</taxon>
    </lineage>
</organism>
<proteinExistence type="predicted"/>
<reference evidence="1" key="1">
    <citation type="submission" date="2022-08" db="EMBL/GenBank/DDBJ databases">
        <title>A Global Phylogenomic Analysis of the Shiitake Genus Lentinula.</title>
        <authorList>
            <consortium name="DOE Joint Genome Institute"/>
            <person name="Sierra-Patev S."/>
            <person name="Min B."/>
            <person name="Naranjo-Ortiz M."/>
            <person name="Looney B."/>
            <person name="Konkel Z."/>
            <person name="Slot J.C."/>
            <person name="Sakamoto Y."/>
            <person name="Steenwyk J.L."/>
            <person name="Rokas A."/>
            <person name="Carro J."/>
            <person name="Camarero S."/>
            <person name="Ferreira P."/>
            <person name="Molpeceres G."/>
            <person name="Ruiz-Duenas F.J."/>
            <person name="Serrano A."/>
            <person name="Henrissat B."/>
            <person name="Drula E."/>
            <person name="Hughes K.W."/>
            <person name="Mata J.L."/>
            <person name="Ishikawa N.K."/>
            <person name="Vargas-Isla R."/>
            <person name="Ushijima S."/>
            <person name="Smith C.A."/>
            <person name="Ahrendt S."/>
            <person name="Andreopoulos W."/>
            <person name="He G."/>
            <person name="Labutti K."/>
            <person name="Lipzen A."/>
            <person name="Ng V."/>
            <person name="Riley R."/>
            <person name="Sandor L."/>
            <person name="Barry K."/>
            <person name="Martinez A.T."/>
            <person name="Xiao Y."/>
            <person name="Gibbons J.G."/>
            <person name="Terashima K."/>
            <person name="Grigoriev I.V."/>
            <person name="Hibbett D.S."/>
        </authorList>
    </citation>
    <scope>NUCLEOTIDE SEQUENCE</scope>
    <source>
        <strain evidence="1">RHP3577 ss4</strain>
    </source>
</reference>
<dbReference type="Proteomes" id="UP001150217">
    <property type="component" value="Unassembled WGS sequence"/>
</dbReference>
<gene>
    <name evidence="1" type="ORF">C8R41DRAFT_777360</name>
</gene>
<dbReference type="Gene3D" id="3.40.50.300">
    <property type="entry name" value="P-loop containing nucleotide triphosphate hydrolases"/>
    <property type="match status" value="1"/>
</dbReference>
<accession>A0ABQ8V220</accession>
<dbReference type="EMBL" id="JANVFT010000092">
    <property type="protein sequence ID" value="KAJ4470272.1"/>
    <property type="molecule type" value="Genomic_DNA"/>
</dbReference>